<gene>
    <name evidence="1" type="ORF">GM51_5845</name>
</gene>
<dbReference type="AlphaFoldDB" id="A0A094Q774"/>
<evidence type="ECO:0000313" key="1">
    <source>
        <dbReference type="EMBL" id="KGA20005.1"/>
    </source>
</evidence>
<proteinExistence type="predicted"/>
<accession>A0A094Q774</accession>
<name>A0A094Q774_9ZZZZ</name>
<protein>
    <submittedName>
        <fullName evidence="1">Uncharacterized protein</fullName>
    </submittedName>
</protein>
<reference evidence="1" key="1">
    <citation type="submission" date="2014-06" db="EMBL/GenBank/DDBJ databases">
        <title>Key roles for freshwater Actinobacteria revealed by deep metagenomic sequencing.</title>
        <authorList>
            <person name="Ghai R."/>
            <person name="Mizuno C.M."/>
            <person name="Picazo A."/>
            <person name="Camacho A."/>
            <person name="Rodriguez-Valera F."/>
        </authorList>
    </citation>
    <scope>NUCLEOTIDE SEQUENCE</scope>
</reference>
<comment type="caution">
    <text evidence="1">The sequence shown here is derived from an EMBL/GenBank/DDBJ whole genome shotgun (WGS) entry which is preliminary data.</text>
</comment>
<organism evidence="1">
    <name type="scientific">freshwater metagenome</name>
    <dbReference type="NCBI Taxonomy" id="449393"/>
    <lineage>
        <taxon>unclassified sequences</taxon>
        <taxon>metagenomes</taxon>
        <taxon>ecological metagenomes</taxon>
    </lineage>
</organism>
<dbReference type="EMBL" id="JNSL01000025">
    <property type="protein sequence ID" value="KGA20005.1"/>
    <property type="molecule type" value="Genomic_DNA"/>
</dbReference>
<sequence length="221" mass="25089">MADSPVTPVLWQVAIQVKAILDWFETADSVRWSEICCRRQGLPSDMAGDIHSESWVKVRTTLSRREESFPHMHDELSAHRYAARSMQRTAIDVARNVRRVESRSQIMDDQIIDASVLDQMHKVDDTVTIDRWRRALVAHARNDFQCSGCPNDVVFAAALKLLAMMQIGDRGSISDLMYEVLQEVDDGFPEDRTEAARQRKSRCSRCVLSLLRDAAESVGIV</sequence>